<feature type="region of interest" description="Disordered" evidence="1">
    <location>
        <begin position="1"/>
        <end position="61"/>
    </location>
</feature>
<gene>
    <name evidence="2" type="ORF">Ahy_A06g026782</name>
</gene>
<proteinExistence type="predicted"/>
<organism evidence="2 3">
    <name type="scientific">Arachis hypogaea</name>
    <name type="common">Peanut</name>
    <dbReference type="NCBI Taxonomy" id="3818"/>
    <lineage>
        <taxon>Eukaryota</taxon>
        <taxon>Viridiplantae</taxon>
        <taxon>Streptophyta</taxon>
        <taxon>Embryophyta</taxon>
        <taxon>Tracheophyta</taxon>
        <taxon>Spermatophyta</taxon>
        <taxon>Magnoliopsida</taxon>
        <taxon>eudicotyledons</taxon>
        <taxon>Gunneridae</taxon>
        <taxon>Pentapetalae</taxon>
        <taxon>rosids</taxon>
        <taxon>fabids</taxon>
        <taxon>Fabales</taxon>
        <taxon>Fabaceae</taxon>
        <taxon>Papilionoideae</taxon>
        <taxon>50 kb inversion clade</taxon>
        <taxon>dalbergioids sensu lato</taxon>
        <taxon>Dalbergieae</taxon>
        <taxon>Pterocarpus clade</taxon>
        <taxon>Arachis</taxon>
    </lineage>
</organism>
<dbReference type="Proteomes" id="UP000289738">
    <property type="component" value="Chromosome A06"/>
</dbReference>
<evidence type="ECO:0000313" key="2">
    <source>
        <dbReference type="EMBL" id="RYR51805.1"/>
    </source>
</evidence>
<dbReference type="EMBL" id="SDMP01000006">
    <property type="protein sequence ID" value="RYR51805.1"/>
    <property type="molecule type" value="Genomic_DNA"/>
</dbReference>
<sequence length="111" mass="12543">MPLPRASPSPHRNLHTTPHPPPPSRGAPQALHNSSPHSIPSPRHRRHRPPSPPRPLPLARPISSSFRYLPLSGNILHSGRRHLRPERAGPHAKRRERACVDRVRRHVEARA</sequence>
<accession>A0A445CLI5</accession>
<feature type="compositionally biased region" description="Basic residues" evidence="1">
    <location>
        <begin position="79"/>
        <end position="96"/>
    </location>
</feature>
<evidence type="ECO:0000313" key="3">
    <source>
        <dbReference type="Proteomes" id="UP000289738"/>
    </source>
</evidence>
<feature type="region of interest" description="Disordered" evidence="1">
    <location>
        <begin position="79"/>
        <end position="98"/>
    </location>
</feature>
<dbReference type="AlphaFoldDB" id="A0A445CLI5"/>
<reference evidence="2 3" key="1">
    <citation type="submission" date="2019-01" db="EMBL/GenBank/DDBJ databases">
        <title>Sequencing of cultivated peanut Arachis hypogaea provides insights into genome evolution and oil improvement.</title>
        <authorList>
            <person name="Chen X."/>
        </authorList>
    </citation>
    <scope>NUCLEOTIDE SEQUENCE [LARGE SCALE GENOMIC DNA]</scope>
    <source>
        <strain evidence="3">cv. Fuhuasheng</strain>
        <tissue evidence="2">Leaves</tissue>
    </source>
</reference>
<name>A0A445CLI5_ARAHY</name>
<evidence type="ECO:0000256" key="1">
    <source>
        <dbReference type="SAM" id="MobiDB-lite"/>
    </source>
</evidence>
<protein>
    <submittedName>
        <fullName evidence="2">Uncharacterized protein</fullName>
    </submittedName>
</protein>
<keyword evidence="3" id="KW-1185">Reference proteome</keyword>
<comment type="caution">
    <text evidence="2">The sequence shown here is derived from an EMBL/GenBank/DDBJ whole genome shotgun (WGS) entry which is preliminary data.</text>
</comment>